<organism evidence="1 2">
    <name type="scientific">Ferviditalea candida</name>
    <dbReference type="NCBI Taxonomy" id="3108399"/>
    <lineage>
        <taxon>Bacteria</taxon>
        <taxon>Bacillati</taxon>
        <taxon>Bacillota</taxon>
        <taxon>Bacilli</taxon>
        <taxon>Bacillales</taxon>
        <taxon>Paenibacillaceae</taxon>
        <taxon>Ferviditalea</taxon>
    </lineage>
</organism>
<comment type="caution">
    <text evidence="1">The sequence shown here is derived from an EMBL/GenBank/DDBJ whole genome shotgun (WGS) entry which is preliminary data.</text>
</comment>
<evidence type="ECO:0000313" key="1">
    <source>
        <dbReference type="EMBL" id="MEB3100457.1"/>
    </source>
</evidence>
<dbReference type="Proteomes" id="UP001310386">
    <property type="component" value="Unassembled WGS sequence"/>
</dbReference>
<gene>
    <name evidence="1" type="ORF">VF724_02135</name>
</gene>
<name>A0ABU5ZEY1_9BACL</name>
<sequence length="55" mass="5731">MWFIAAVAIAVIFGAAGLVMKTSQMRGGSLNSLLLGLYLTGAFGFSTESGLELTF</sequence>
<proteinExistence type="predicted"/>
<evidence type="ECO:0000313" key="2">
    <source>
        <dbReference type="Proteomes" id="UP001310386"/>
    </source>
</evidence>
<keyword evidence="2" id="KW-1185">Reference proteome</keyword>
<dbReference type="RefSeq" id="WP_371752567.1">
    <property type="nucleotide sequence ID" value="NZ_JAYJLD010000002.1"/>
</dbReference>
<accession>A0ABU5ZEY1</accession>
<protein>
    <submittedName>
        <fullName evidence="1">Uncharacterized protein</fullName>
    </submittedName>
</protein>
<dbReference type="EMBL" id="JAYJLD010000002">
    <property type="protein sequence ID" value="MEB3100457.1"/>
    <property type="molecule type" value="Genomic_DNA"/>
</dbReference>
<reference evidence="1" key="1">
    <citation type="submission" date="2023-12" db="EMBL/GenBank/DDBJ databases">
        <title>Fervidustalea candida gen. nov., sp. nov., a novel member of the family Paenibacillaceae isolated from a geothermal area.</title>
        <authorList>
            <person name="Li W.-J."/>
            <person name="Jiao J.-Y."/>
            <person name="Chen Y."/>
        </authorList>
    </citation>
    <scope>NUCLEOTIDE SEQUENCE</scope>
    <source>
        <strain evidence="1">SYSU GA230002</strain>
    </source>
</reference>